<accession>A0A8H7C6F8</accession>
<dbReference type="Pfam" id="PF19259">
    <property type="entry name" value="Ty3_capsid"/>
    <property type="match status" value="1"/>
</dbReference>
<organism evidence="3 4">
    <name type="scientific">Agaricus bisporus var. burnettii</name>
    <dbReference type="NCBI Taxonomy" id="192524"/>
    <lineage>
        <taxon>Eukaryota</taxon>
        <taxon>Fungi</taxon>
        <taxon>Dikarya</taxon>
        <taxon>Basidiomycota</taxon>
        <taxon>Agaricomycotina</taxon>
        <taxon>Agaricomycetes</taxon>
        <taxon>Agaricomycetidae</taxon>
        <taxon>Agaricales</taxon>
        <taxon>Agaricineae</taxon>
        <taxon>Agaricaceae</taxon>
        <taxon>Agaricus</taxon>
    </lineage>
</organism>
<comment type="caution">
    <text evidence="3">The sequence shown here is derived from an EMBL/GenBank/DDBJ whole genome shotgun (WGS) entry which is preliminary data.</text>
</comment>
<proteinExistence type="predicted"/>
<evidence type="ECO:0000313" key="4">
    <source>
        <dbReference type="Proteomes" id="UP000629468"/>
    </source>
</evidence>
<gene>
    <name evidence="3" type="ORF">Agabi119p4_8987</name>
</gene>
<evidence type="ECO:0000256" key="1">
    <source>
        <dbReference type="SAM" id="MobiDB-lite"/>
    </source>
</evidence>
<dbReference type="AlphaFoldDB" id="A0A8H7C6F8"/>
<evidence type="ECO:0000259" key="2">
    <source>
        <dbReference type="Pfam" id="PF19259"/>
    </source>
</evidence>
<feature type="domain" description="Ty3 transposon capsid-like protein" evidence="2">
    <location>
        <begin position="18"/>
        <end position="185"/>
    </location>
</feature>
<name>A0A8H7C6F8_AGABI</name>
<reference evidence="3 4" key="1">
    <citation type="journal article" name="Sci. Rep.">
        <title>Telomere-to-telomere assembled and centromere annotated genomes of the two main subspecies of the button mushroom Agaricus bisporus reveal especially polymorphic chromosome ends.</title>
        <authorList>
            <person name="Sonnenberg A.S.M."/>
            <person name="Sedaghat-Telgerd N."/>
            <person name="Lavrijssen B."/>
            <person name="Ohm R.A."/>
            <person name="Hendrickx P.M."/>
            <person name="Scholtmeijer K."/>
            <person name="Baars J.J.P."/>
            <person name="van Peer A."/>
        </authorList>
    </citation>
    <scope>NUCLEOTIDE SEQUENCE [LARGE SCALE GENOMIC DNA]</scope>
    <source>
        <strain evidence="3 4">H119_p4</strain>
    </source>
</reference>
<protein>
    <recommendedName>
        <fullName evidence="2">Ty3 transposon capsid-like protein domain-containing protein</fullName>
    </recommendedName>
</protein>
<dbReference type="EMBL" id="JABXXO010000012">
    <property type="protein sequence ID" value="KAF7762394.1"/>
    <property type="molecule type" value="Genomic_DNA"/>
</dbReference>
<dbReference type="InterPro" id="IPR045358">
    <property type="entry name" value="Ty3_capsid"/>
</dbReference>
<sequence length="200" mass="23213">MGSQQTTLPTSMPPKIKYPESKRFHGHRDDYPLWRTQCDVYFSANRHLFLNDESKTYYMLALMDGGEAAVWVRSFIDQNTQTDQFSPPAYKDFLKKLDESFAPPDVRAHALHKLSGLQQAGEPIASFNPKFNIAAHNAGIQDNRILINYYEKAINMPIRMEIRMRVPQPTEFTEWTTLAHQIDDLHRRNLVDFGSHLNPY</sequence>
<dbReference type="Proteomes" id="UP000629468">
    <property type="component" value="Unassembled WGS sequence"/>
</dbReference>
<feature type="compositionally biased region" description="Polar residues" evidence="1">
    <location>
        <begin position="1"/>
        <end position="10"/>
    </location>
</feature>
<feature type="region of interest" description="Disordered" evidence="1">
    <location>
        <begin position="1"/>
        <end position="21"/>
    </location>
</feature>
<evidence type="ECO:0000313" key="3">
    <source>
        <dbReference type="EMBL" id="KAF7762394.1"/>
    </source>
</evidence>